<dbReference type="GeneID" id="62159021"/>
<feature type="compositionally biased region" description="Polar residues" evidence="1">
    <location>
        <begin position="4269"/>
        <end position="4286"/>
    </location>
</feature>
<feature type="compositionally biased region" description="Basic and acidic residues" evidence="1">
    <location>
        <begin position="707"/>
        <end position="740"/>
    </location>
</feature>
<dbReference type="InterPro" id="IPR053268">
    <property type="entry name" value="Woronin_anchor"/>
</dbReference>
<feature type="compositionally biased region" description="Basic and acidic residues" evidence="1">
    <location>
        <begin position="6531"/>
        <end position="6546"/>
    </location>
</feature>
<feature type="compositionally biased region" description="Basic and acidic residues" evidence="1">
    <location>
        <begin position="1574"/>
        <end position="1584"/>
    </location>
</feature>
<feature type="compositionally biased region" description="Basic and acidic residues" evidence="1">
    <location>
        <begin position="4810"/>
        <end position="4819"/>
    </location>
</feature>
<feature type="compositionally biased region" description="Basic and acidic residues" evidence="1">
    <location>
        <begin position="1608"/>
        <end position="1622"/>
    </location>
</feature>
<feature type="compositionally biased region" description="Basic and acidic residues" evidence="1">
    <location>
        <begin position="74"/>
        <end position="87"/>
    </location>
</feature>
<feature type="compositionally biased region" description="Basic residues" evidence="1">
    <location>
        <begin position="3240"/>
        <end position="3250"/>
    </location>
</feature>
<feature type="region of interest" description="Disordered" evidence="1">
    <location>
        <begin position="5766"/>
        <end position="6275"/>
    </location>
</feature>
<feature type="compositionally biased region" description="Basic residues" evidence="1">
    <location>
        <begin position="3818"/>
        <end position="3829"/>
    </location>
</feature>
<feature type="compositionally biased region" description="Basic residues" evidence="1">
    <location>
        <begin position="2942"/>
        <end position="2951"/>
    </location>
</feature>
<feature type="compositionally biased region" description="Low complexity" evidence="1">
    <location>
        <begin position="2845"/>
        <end position="2854"/>
    </location>
</feature>
<feature type="compositionally biased region" description="Polar residues" evidence="1">
    <location>
        <begin position="5313"/>
        <end position="5326"/>
    </location>
</feature>
<feature type="compositionally biased region" description="Pro residues" evidence="1">
    <location>
        <begin position="1816"/>
        <end position="1830"/>
    </location>
</feature>
<gene>
    <name evidence="2" type="ORF">CkaCkLH20_03228</name>
</gene>
<name>A0A9P6IHD6_9PEZI</name>
<feature type="region of interest" description="Disordered" evidence="1">
    <location>
        <begin position="1867"/>
        <end position="1895"/>
    </location>
</feature>
<feature type="compositionally biased region" description="Basic and acidic residues" evidence="1">
    <location>
        <begin position="5204"/>
        <end position="5219"/>
    </location>
</feature>
<feature type="compositionally biased region" description="Polar residues" evidence="1">
    <location>
        <begin position="1003"/>
        <end position="1019"/>
    </location>
</feature>
<feature type="compositionally biased region" description="Basic residues" evidence="1">
    <location>
        <begin position="5599"/>
        <end position="5608"/>
    </location>
</feature>
<feature type="compositionally biased region" description="Basic and acidic residues" evidence="1">
    <location>
        <begin position="5884"/>
        <end position="5894"/>
    </location>
</feature>
<feature type="compositionally biased region" description="Basic and acidic residues" evidence="1">
    <location>
        <begin position="748"/>
        <end position="778"/>
    </location>
</feature>
<feature type="compositionally biased region" description="Basic and acidic residues" evidence="1">
    <location>
        <begin position="3282"/>
        <end position="3303"/>
    </location>
</feature>
<feature type="compositionally biased region" description="Polar residues" evidence="1">
    <location>
        <begin position="5086"/>
        <end position="5103"/>
    </location>
</feature>
<feature type="compositionally biased region" description="Polar residues" evidence="1">
    <location>
        <begin position="1184"/>
        <end position="1193"/>
    </location>
</feature>
<reference evidence="2" key="2">
    <citation type="submission" date="2020-11" db="EMBL/GenBank/DDBJ databases">
        <title>Whole genome sequencing of Colletotrichum sp.</title>
        <authorList>
            <person name="Li H."/>
        </authorList>
    </citation>
    <scope>NUCLEOTIDE SEQUENCE</scope>
    <source>
        <strain evidence="2">CkLH20</strain>
    </source>
</reference>
<feature type="compositionally biased region" description="Polar residues" evidence="1">
    <location>
        <begin position="2961"/>
        <end position="2971"/>
    </location>
</feature>
<feature type="compositionally biased region" description="Basic and acidic residues" evidence="1">
    <location>
        <begin position="6348"/>
        <end position="6358"/>
    </location>
</feature>
<feature type="compositionally biased region" description="Basic and acidic residues" evidence="1">
    <location>
        <begin position="4455"/>
        <end position="4480"/>
    </location>
</feature>
<feature type="compositionally biased region" description="Basic residues" evidence="1">
    <location>
        <begin position="145"/>
        <end position="154"/>
    </location>
</feature>
<feature type="compositionally biased region" description="Basic and acidic residues" evidence="1">
    <location>
        <begin position="6317"/>
        <end position="6331"/>
    </location>
</feature>
<feature type="compositionally biased region" description="Polar residues" evidence="1">
    <location>
        <begin position="6877"/>
        <end position="6900"/>
    </location>
</feature>
<feature type="region of interest" description="Disordered" evidence="1">
    <location>
        <begin position="942"/>
        <end position="1149"/>
    </location>
</feature>
<feature type="compositionally biased region" description="Polar residues" evidence="1">
    <location>
        <begin position="6109"/>
        <end position="6122"/>
    </location>
</feature>
<feature type="compositionally biased region" description="Basic and acidic residues" evidence="1">
    <location>
        <begin position="4764"/>
        <end position="4776"/>
    </location>
</feature>
<feature type="compositionally biased region" description="Polar residues" evidence="1">
    <location>
        <begin position="6359"/>
        <end position="6374"/>
    </location>
</feature>
<feature type="region of interest" description="Disordered" evidence="1">
    <location>
        <begin position="795"/>
        <end position="831"/>
    </location>
</feature>
<feature type="compositionally biased region" description="Basic and acidic residues" evidence="1">
    <location>
        <begin position="4018"/>
        <end position="4033"/>
    </location>
</feature>
<feature type="compositionally biased region" description="Basic and acidic residues" evidence="1">
    <location>
        <begin position="233"/>
        <end position="244"/>
    </location>
</feature>
<feature type="region of interest" description="Disordered" evidence="1">
    <location>
        <begin position="2407"/>
        <end position="2495"/>
    </location>
</feature>
<feature type="compositionally biased region" description="Low complexity" evidence="1">
    <location>
        <begin position="3437"/>
        <end position="3458"/>
    </location>
</feature>
<feature type="compositionally biased region" description="Basic and acidic residues" evidence="1">
    <location>
        <begin position="1754"/>
        <end position="1771"/>
    </location>
</feature>
<feature type="compositionally biased region" description="Basic and acidic residues" evidence="1">
    <location>
        <begin position="505"/>
        <end position="660"/>
    </location>
</feature>
<feature type="compositionally biased region" description="Basic residues" evidence="1">
    <location>
        <begin position="4074"/>
        <end position="4084"/>
    </location>
</feature>
<feature type="compositionally biased region" description="Basic and acidic residues" evidence="1">
    <location>
        <begin position="5822"/>
        <end position="5845"/>
    </location>
</feature>
<feature type="compositionally biased region" description="Basic and acidic residues" evidence="1">
    <location>
        <begin position="6607"/>
        <end position="6621"/>
    </location>
</feature>
<feature type="compositionally biased region" description="Pro residues" evidence="1">
    <location>
        <begin position="437"/>
        <end position="447"/>
    </location>
</feature>
<feature type="region of interest" description="Disordered" evidence="1">
    <location>
        <begin position="4306"/>
        <end position="4788"/>
    </location>
</feature>
<feature type="compositionally biased region" description="Acidic residues" evidence="1">
    <location>
        <begin position="4741"/>
        <end position="4750"/>
    </location>
</feature>
<dbReference type="PANTHER" id="PTHR40641">
    <property type="entry name" value="INVOLUCRIN REPEAT PROTEIN (AFU_ORTHOLOGUE AFUA_2G08060)"/>
    <property type="match status" value="1"/>
</dbReference>
<feature type="compositionally biased region" description="Basic residues" evidence="1">
    <location>
        <begin position="5463"/>
        <end position="5475"/>
    </location>
</feature>
<feature type="compositionally biased region" description="Basic and acidic residues" evidence="1">
    <location>
        <begin position="3134"/>
        <end position="3155"/>
    </location>
</feature>
<feature type="compositionally biased region" description="Polar residues" evidence="1">
    <location>
        <begin position="3314"/>
        <end position="3324"/>
    </location>
</feature>
<feature type="region of interest" description="Disordered" evidence="1">
    <location>
        <begin position="1162"/>
        <end position="1196"/>
    </location>
</feature>
<feature type="region of interest" description="Disordered" evidence="1">
    <location>
        <begin position="1973"/>
        <end position="2022"/>
    </location>
</feature>
<feature type="region of interest" description="Disordered" evidence="1">
    <location>
        <begin position="2511"/>
        <end position="2574"/>
    </location>
</feature>
<feature type="compositionally biased region" description="Polar residues" evidence="1">
    <location>
        <begin position="421"/>
        <end position="435"/>
    </location>
</feature>
<feature type="compositionally biased region" description="Basic residues" evidence="1">
    <location>
        <begin position="1504"/>
        <end position="1513"/>
    </location>
</feature>
<dbReference type="Gene3D" id="3.80.10.10">
    <property type="entry name" value="Ribonuclease Inhibitor"/>
    <property type="match status" value="1"/>
</dbReference>
<feature type="compositionally biased region" description="Basic and acidic residues" evidence="1">
    <location>
        <begin position="4490"/>
        <end position="4499"/>
    </location>
</feature>
<feature type="compositionally biased region" description="Acidic residues" evidence="1">
    <location>
        <begin position="5007"/>
        <end position="5021"/>
    </location>
</feature>
<feature type="compositionally biased region" description="Polar residues" evidence="1">
    <location>
        <begin position="2878"/>
        <end position="2888"/>
    </location>
</feature>
<feature type="compositionally biased region" description="Acidic residues" evidence="1">
    <location>
        <begin position="293"/>
        <end position="306"/>
    </location>
</feature>
<feature type="compositionally biased region" description="Basic and acidic residues" evidence="1">
    <location>
        <begin position="2715"/>
        <end position="2736"/>
    </location>
</feature>
<feature type="region of interest" description="Disordered" evidence="1">
    <location>
        <begin position="2058"/>
        <end position="2114"/>
    </location>
</feature>
<feature type="region of interest" description="Disordered" evidence="1">
    <location>
        <begin position="188"/>
        <end position="257"/>
    </location>
</feature>
<feature type="compositionally biased region" description="Polar residues" evidence="1">
    <location>
        <begin position="4528"/>
        <end position="4537"/>
    </location>
</feature>
<feature type="compositionally biased region" description="Polar residues" evidence="1">
    <location>
        <begin position="5619"/>
        <end position="5628"/>
    </location>
</feature>
<feature type="region of interest" description="Disordered" evidence="1">
    <location>
        <begin position="5540"/>
        <end position="5644"/>
    </location>
</feature>
<feature type="compositionally biased region" description="Basic and acidic residues" evidence="1">
    <location>
        <begin position="1461"/>
        <end position="1496"/>
    </location>
</feature>
<feature type="compositionally biased region" description="Basic residues" evidence="1">
    <location>
        <begin position="4633"/>
        <end position="4643"/>
    </location>
</feature>
<feature type="compositionally biased region" description="Low complexity" evidence="1">
    <location>
        <begin position="942"/>
        <end position="956"/>
    </location>
</feature>
<feature type="compositionally biased region" description="Polar residues" evidence="1">
    <location>
        <begin position="1799"/>
        <end position="1808"/>
    </location>
</feature>
<feature type="region of interest" description="Disordered" evidence="1">
    <location>
        <begin position="2327"/>
        <end position="2382"/>
    </location>
</feature>
<feature type="region of interest" description="Disordered" evidence="1">
    <location>
        <begin position="4810"/>
        <end position="5526"/>
    </location>
</feature>
<feature type="compositionally biased region" description="Basic and acidic residues" evidence="1">
    <location>
        <begin position="6669"/>
        <end position="6681"/>
    </location>
</feature>
<feature type="compositionally biased region" description="Basic residues" evidence="1">
    <location>
        <begin position="2761"/>
        <end position="2773"/>
    </location>
</feature>
<accession>A0A9P6IHD6</accession>
<feature type="compositionally biased region" description="Basic and acidic residues" evidence="1">
    <location>
        <begin position="6570"/>
        <end position="6585"/>
    </location>
</feature>
<feature type="compositionally biased region" description="Polar residues" evidence="1">
    <location>
        <begin position="4877"/>
        <end position="4897"/>
    </location>
</feature>
<feature type="compositionally biased region" description="Basic residues" evidence="1">
    <location>
        <begin position="5038"/>
        <end position="5049"/>
    </location>
</feature>
<feature type="compositionally biased region" description="Low complexity" evidence="1">
    <location>
        <begin position="107"/>
        <end position="118"/>
    </location>
</feature>
<feature type="compositionally biased region" description="Basic and acidic residues" evidence="1">
    <location>
        <begin position="6176"/>
        <end position="6196"/>
    </location>
</feature>
<protein>
    <recommendedName>
        <fullName evidence="4">Involucrin repeat protein</fullName>
    </recommendedName>
</protein>
<feature type="compositionally biased region" description="Basic residues" evidence="1">
    <location>
        <begin position="5666"/>
        <end position="5676"/>
    </location>
</feature>
<reference evidence="2" key="1">
    <citation type="submission" date="2020-03" db="EMBL/GenBank/DDBJ databases">
        <authorList>
            <person name="He L."/>
        </authorList>
    </citation>
    <scope>NUCLEOTIDE SEQUENCE</scope>
    <source>
        <strain evidence="2">CkLH20</strain>
    </source>
</reference>
<evidence type="ECO:0000313" key="2">
    <source>
        <dbReference type="EMBL" id="KAF9878995.1"/>
    </source>
</evidence>
<feature type="compositionally biased region" description="Basic and acidic residues" evidence="1">
    <location>
        <begin position="797"/>
        <end position="831"/>
    </location>
</feature>
<feature type="region of interest" description="Disordered" evidence="1">
    <location>
        <begin position="2597"/>
        <end position="2808"/>
    </location>
</feature>
<dbReference type="InterPro" id="IPR032675">
    <property type="entry name" value="LRR_dom_sf"/>
</dbReference>
<feature type="compositionally biased region" description="Low complexity" evidence="1">
    <location>
        <begin position="2478"/>
        <end position="2489"/>
    </location>
</feature>
<feature type="compositionally biased region" description="Basic residues" evidence="1">
    <location>
        <begin position="5245"/>
        <end position="5254"/>
    </location>
</feature>
<dbReference type="PANTHER" id="PTHR40641:SF2">
    <property type="entry name" value="INVOLUCRIN REPEAT PROTEIN"/>
    <property type="match status" value="1"/>
</dbReference>
<sequence>MPVPGPSSQPQSYPLPQSLPQNYPRSQYSQPYAAPQRYPESENYPPRPQRYDEPQKYGDPQRYPQPEPYVQNERYPESQAYHERELDAESQALSYGDSERRRPRGGSSSSASSSTSSSFLNISAKSPRFGGVFSTFWKTPSEQQKRRRKKKQKARILSLGNSSSSSVNSDLAYGRGYIERDKSQLTTPIPSVYASPAMPMHREPVQARQEPPPAPRSKTDEEILEIGRQLQDIARRQNDADSRAASKSRTSQLAGAAGIAGAAAAFSHFRKNKASSKSRGAGSSKLKDRGSSSDDDWESASDDESSTDSSGSSDAGLVYGAEIKPSKSARISSEPPEQIKPPARKNTVVDPRLFGPYNSLRGAVKSPCGFGEEDPRSTGSFRRHHEETVAQVQSPKTGKQPMQHVYPVPTSDPNKFDFDRSSVTSSRQELPQQSRPAPVPLQQPIPIVPVSSKVYDADRFVEDEPRSSRRQPPKGRSAAENAIAGVGVTAAAIGAAMAVRRDSAEYLERRDDRRSEFRERRDEPHEIRENRRTEERTERPARIEVEDRESRDQRDPRRSTRRNDVQIIDDRDKRQAVRDDLTRKPTEKRPIGTDPRPEVYRLPRGDEIRVEYDPDEDRRRREVPKEAREEQRKPEGFAEHRDAQRAEKPSELPRDYHGVEQPEVPVTQAPIDPFQFQVADDAFQTPKYATPKNATPKRPLTPQVVTVDREPNFDDSPPRKPDYSDARMSRKDSFELEQRLEQYQQQGFRDRSRNPEPRRRRDSLEEEEHAAKSIYDEAKHATAPLAAAAFASAIAVEEERSRKRRSDHVTEDGSRDRSQATKDAVQEEADRYYRETVLARKIAEDEIRSRSSSPHDKSVVGKWQDREGPEAVTIVTPPEMDHPHDKSPYDGPNADVRIDHIIIPDELHRFRLPHGQLATGSAPVFRSRDPSCDRERPLLNLVLPTPLVTPRATPAPEQQKETKQTAKTRETTKSRSKEKKEAPADPAPEIVLGPKGEVMERPTTPTAKSVTWGENQTKSFEAESPEPPKAAPSTTSTKTKSKKRFGKSSPWGIIAAAVGGAGAAAAASSATAPEIRDPFEEKKPDDDKATHSPPQSPKSRAVEPAREPVAAPPSPKLVTSFDEEQDLPPAPGPKPSSPQTSQMPGSFADDIEFASVLAAGLQDTGFDPNIVIDNPAYMRRDSPPGQSEPSVYQQPFAETVTDLGVYGPDYVHNSSSTRGPGFVVGEVPETSASEKDLKVGNDTNGSSSQEKHDKGKTKENALSDEERATNDSEPVKKLSKKEKRKQKAAKRQSADDAPAEVFQDATSAPETTPQHEWHGNDKDVRQSPETVVAPGPKSRGLEDAPAWDLSSSSHQSRSFEEPLSSRMAGSYDERAYPSNRPFDEPDSFATTRSFDESAFFQPSQSFNEPSSFRSDEATSHGPTYSDVPVADYDTASPTKSSKKEKKKSRSSRSDVILVQEEDGRPAEEFVIKESRTSREKSPELDEYTPAERRETGDDPADTPKKKKKSKKSKQSSDEWTDVERQVDDASGVGKSEKGTPTRVTDDWDDRPTKSRRDRSRFEDNDVSSVVSDPSSRREKSDRRFNGSRYEDDDAKSVASDGTSRKRRNRDEKKSPKDDEKRSSGSFFGLFRPASGSSKDTSGKDEKSFLDNAGTLGAGAGLASAVAALGSMMSRSNATEPHAEESPIDLRPLERSVSPPQDVDILDPEITQRVIRPAIDPQYGDLLPLPPSPMPPSTLGSPTQELDELPALPDSRPETPPDERRRQHEMKTHVRRRSNLETPSKSPSQTAVPFKLRLGQRSTPSSPGNLGQAVSPISPPMLPTFPEPPLSRRPSARPISWERGSEFKPLYLLEHARQEHAAQLMEPPIDFPELPPSEPSSRESPAPEFAIREDDTNYSQLLQPSPFEPDELRIDTGVPQFPSSFGYYGSQEATPTKEQTLQYTGAIFGPESPALPATPDLARQLDFSEHEQVELPALPDSPASVVTERDASLDIQPATPTLQHDSMELPASPTSSPTEAESVEVPVGPILMPESPALPSDPDAARQLDLSEHELVDLPALPSSPVMDQQILRTPPSGLTADRNLTESPVFSIESEAPASSTATKYAPESPALPATPDIVRHIDLSEHQLEELPALPVSPAFDNELSSPFTAVKFAPESPALPSTPDAARHINLSEHQLEKLPTLPASPVMENEPLASFPTIKFAPESPALPTTPGITRRFDLSERQLDELPALPASPVIEPEVFYTGVRYLPESPVLPLVPDAAKQLDIAGRELDELPALPGSPVSEPEADSTGIKYLPESPILPRLRTAGQLDIDARGLHELSDLPALPASPAMSPVAATEPEPEPVEAMSKDRNTPPSPTPFRTQDSAETMPAIEEEASSRARDIALGAVAGGAAAGLATAALAREGSADDKPTDTETAAHNFEAAEPAEPLVETKLSEKAKKKRKNKERRMDDITIPSVETTYSSEPLDHGADLSTTETVPPSSTSNDLPLRDFVPAIQTADPTIHLPEASTSASVDNSTTPPLPTEVPLPSTSEEEVSRSPALPSAPGVAAPTEVTSPTATGEDRVMSPVSRGRFGGFFSRFRPAHMLLLQRSGYNSSNPPSPGAWSEDEVFEDEQPPAVIRAGKTWPTETPLAESPLSRAVVSKVHSPEFPTPQPDHHGSLPPTDLALNTPADPPTLTSDDVPRSSSPTDNTVLSAEPAQSEVLLPAAGNDDKTPSTDIVGKDEEPHHAESSKPLAATITENAALESGDVPLEKKLSKKDKKKLKKAQAKAIELERSPDSIENTSYSPSLEKEATAAAQIDAEANVPLPNLEAQLPLADVDATTASVEAPATNPPHETEAAASLLEAEAQVPLPDTNAQTPRPRDDKTALPADSQTVPISQDTEAAMQTLETELQAPFPATEELATSPGHQQDQHVTVAGPSAPAPFSEPSVPETKKSKKKNKKAKKALEMEDKQTPTIETDNMHTLASVPVALITGEEDKSTDLDKATPSQATEGQVPSPSQDDEEQQTPVPVSKDQPVETKEQQPQLLGAEENAASVDDISSEVQPPVVELDDKPAYSGDSMMEQQAQFQDIEEKVTKVDGPQFESQPPVSEPDEKPLPVENILLPDPETSILTQAGSSAPVDDAVLEQKPDPSFPEEKPTRSDEHSPETQAPAAGKETIPANLDDTLIAQQTPLPDVDDFLQEQETTIAKSDDNLIAQQIPLPDIDESLGEPLPEALNVEPLAEPSSPTLSKKQKKKKKGKKNQAADEGSLTPGQSTPLEADTVLRQEPQIPDTETKLADDSELSAEPRDLEVKSTDVSSELARDGTSSTTDINDSSKPEVLVLSPTEKSTDETSSAIAERPETFSSSTNEGSKDLHESATLSTEPYAQPSQPESPSKKKKKKKSKAASLSQPDNSISGETAPVQHPKFDTPVVETPTPRTPIDETPAVETPVVSNPVVETPVVETPTGEKTATETPAFETPLEAPVVNEPVVETPVVETPTGEKNTAESPALETSLEAPVVNNPVVETPTGEKTVTETPAFETPLEAPIVTNPVVETPVVETPTGEKTIVETPAFEAAGIKIASVQDPELEISKPSHASSSPSGTPVIESQVVETPVVETPTSAILDENSSSPAAAETPVIENQVVETPIVETPANAIVDETLVIESQVVETPLVETPASAIVDETPVIEDQVVETPLVETPTGQTTAETPGQTDEALVSKLPVEKTEATVETQIDDTPVSKSISAESPSFKAPVPQESPTIDEAFAEPEAEQPAPAIPQDISLQDKDQHQHQGTQDVIATTDTLEAPQSLPADSVDQADNPTEESSKTSKKSKKKKKKEKSMSIAEPEPPTSVSDDLPLDVADITNAAEQATLPGEKTVVEEVRVPDVDVGDSPLQPKNTDLEESQESRASESAYAESQEPTVIESEDDAFVTPRQGPVVLEDDADLSGSLSREPTLLESQSEAIDAMSQEASAKKDESGDVQAQAEPESPVESKKSKKKKKKAAAAAAAAAAALEAAFENAPQNQNDNKEEAKDETITDKDTSITPDKTGDTEPPPQDAPTSGEFAPDIKISEEADPGTAVTKKGKKKKKGKKSSTLDPEPENSPSTRVPENTADVANTMDKSAYISSPTGEPASDEIFFPQADTRTEAEWSTAANTGKKRKSVTWAPEVASFSNGPESPQDADNGPECQSGNVPASDQLPTTGPSQPRDQQNAESQEGKAQGSEISDLDQAPAHVAAEKDLDPESQAQTDPASEGNVASPQHQKHDIVPSDYFPSSAGLNKTRGTANDSNSTDQGYFPSAHRMLPVTPSLSLVGAGAANRKGGETSERKLDAEEVARIDADATNTEHAGRSGAIDEPRAGTTTQTGEVGLSDPSLHAVVESTSEQGYDKSLQDTQNGRITGAQAGGPALTDSALEAGGPQHTPVPHLADQDTNPEIPQPLVRELPSLLQVDKKSDAGITDAVAETRPEDKKLYDNPDTETSHDKKKDEEEQSGPFAADAERPGRTDTSEPLGEPLTSEPELDSSSKTLPEAHPTGVVNTTHSSQRTEAEAQQEDDVWSESISSTNMSKKDKKNKKTKAAGAEPTPQDDVHEIKAQNVDDPPAVQLGAESQEESTPRAPDVAPVTEAVEAGEDEWAFQPVGKKSKKDKKRRAAAQAKEEATRLAAQTPETVVADQGPQPQPLEADEMLRTDIAEEVQSSTAPEPEESFVDPSGSKKSKKSKRRQSLAESVPDDVSSSIGPTPDAPSEQLELPEDIDTSDFETPTKKSKRDKKKEKQVGEESRDYYRQVGPVRPHFRGPWAAPAALLAGNYLSVNKERKFSDVAEEELRSPSIISGVDDVTFTSEHPEDAPPPASDPQPITTHPDIIQKDEPTSPPGSVETGPPAQLTETQVTDEPQTTREITSDVPTESEIMIETPNDSTTVQPEDEFPAVTKKSKKDKKKKKKGPSVDVLDEQQLPLQTGEALEPSKPEETSGQPTQPETGDVGQQIEEIAEDTTANTRQVEQKPAVEQPGVSEPVEEQPLEETAEAELIESKPADDEDLADVAKKSKKDKKKKKKAAAAVQETYLEQSMETDANPSMGSLPQQPQEPKDLSTDEQLPKTSLPSEHMTPTDSHLPPTTVDTPEIILPTESQHTDVLQQQPTVDPDEEFPVPEKKSKKDKKKKGKKAQEDPFIDTIREPQAETTSRSEEVISREPETTSAIVEPPAPSFETVTPKDELASEEQLRETEPVQDSMDVEQSPTVDPEEEFPLTGKNAKKDKKKKQASVSAVTEPQLEHQIDTGSPPGIEQSSAAVPVPEETFPVVPVEEQEANSATNDLPVDVQASSTENRPSTFLPQQDDRDEEFPLTGKKEKKAKKKGKVVDLTEPEVLSDPAAEPAKGHNEPSVETPSETIQTENISEQPSTSDAPLAMDSSTQLEPVKGPVQEAAKDQDTSPTDAQVLREELLVERQQPPTDIASQTPLPLVDEPSMTKLSKKDKKKAKKGKAQGDSDMLSGAATRLEETQTTPMPESTDVLQDTSQSGLLAPEAPLVGEQPNDMLLSPVQVDVPALHDNDNREIAVETDTARSPQHQGADVPEVASPPQPITTEAELKVDEPFTAEEPEEFVVRNSKKDKKKNKAAANEFESESTTLYSDQPSATLEKPATITADSSMTPLPLVEAAAADPLDEWAQATISKKSKKNKKKKNQSSGVEPEISRDTPLAEPEVASEPQITSPLEADNLRASPVQDVKLDAQPTSAPHEPLAELEAVYEPQVNPPSPVAELPSPMQNVELDVQETPALKETPVFSAPPAEIPVSDSTAQTISEQESSTPPPITDTVTGSGSPSDEPPVSENERKIRDVAKESQELPPADRDAAEPIGEGPDVAPIEKASKENKKRPSLALEDFEAGPAIEFVDAKDTGERDAPQPIQLQADEAMPNPEDNIANASNAPVDSPPTIATSQSSEPAEQEITTEAATSREAILDPVLPIPEAAERTLEGSAEKDNIPTVAEELGENLTPKKSKKDNKKKSASQAQREGEVTLTPDLATPSASISSDLLRETVPKEENGDTNRGIVDPPASPNANELPHPATSIEEPDQAKEDAPGVIVIGDKDISRPPSRPASPQRDFNSTEKIDVPGESHSSQDAGFDSSNAPIDKTATELPIANDEWDIPVTKKFKKGKKQSVPIDLSSPANVDPTPAIDSQPDQLRDDAGNPEYFDKATLEDTRSASTPPPPEPANTLPTPTDVPEQADITVPSPESIKSTPVDLQPAQESSSLVHDVPFDQSEKRKKLKTREQSNTLLPEPILSSREIAAAYLDDHSNEEPTDQTATIPDEPFLPITAPGTPQDQERPEPRFEEDTPKHPLPQEPSAIDMAASYLERKTDHESAETVRSPSPIEQQRATDSSAIGAAIAAAAIGAGAAIASKSNSQKDDVVDDPSLWEGANKKHTSEIASAEAEKFWGVGDVEDAPRASAGTNEMEDGGLDFVAPQEQLKSERHTSTEDDDVFAPTSKQRDSSLTQDGRTGADRSPMSSVKGVPDEQLSYISPPPIGESSRASGSRSPAEHKGSEPSRGKTKEIPSFTAPLKEEAQDDNVESPILGREMDTESKTPTERNMDRSLSSSFEPPTTSTLASDLDEAVDHGYEVESRRELSSGRALESPFRSPAPSILPPVQEEAQEENEAQSRILPKVRSSRALRTPEPQRDGGVRRDWQETTSQGRDYQRTPEVSSHRERRRSRELERVKSPSVKEALRRSPFAEEETRDFPLSRTPVLREPSGRELTPTPEPHKMRRISPELERRRSKYQDLASAALAGAAISSTSSPRSTPPPGNRSVSERVARLQSPAPVEPPVARRSISNSSLSRHRRAMGSATPEPLKFRPESPGISRPATATPPLRRRTDRRMSGDLRSLSQRSHQDLTQDPTPTSSSNTPVANEGRVRTKDMADVYDGFGEGRIGSPRSPTRPHSMRRRQSMQVLELESRVEQLMAENRMLTDARTHTDTHNGNRASGILAERDAEIDVLKQSLEFLQKEVARLTEVNEGLNSANAQLAAQHNERYRSLETQHADASRQLEEARNEHTHFQESLSQKDAEIGRLRSELDAAKDKIRQMQRQILAAKGADSDFLNVKDVDHFDHRCQQLCSHVQQWVLRFSKFSDMRACRLTSEINDEKVIDRLDNAILDGTDVDAYLADRVRRRDVFMSMTMNMIWEFVFTRYLFGMDREQRQKLKSLEKLLTEVGPAQAVRQWRAVTLTLLSKRPSFKHQRDLDTEAVVQAIFQTLSKVLPPPSNLEDQIQSQLRRVMREAVDLSVEMRTQRAEYMMLPPLQPEYDADGELAETVTFNAALMNERSGDKSVTNEALEAQNATVRIVLFPLVVKKGDDAGNNDDEIVVCPAQVLVARSKGKSVRLFTPGSDVGGASVVGGNSAATHSELSMGTFLPEQASNRG</sequence>
<feature type="compositionally biased region" description="Basic and acidic residues" evidence="1">
    <location>
        <begin position="5166"/>
        <end position="5187"/>
    </location>
</feature>
<feature type="compositionally biased region" description="Basic and acidic residues" evidence="1">
    <location>
        <begin position="3868"/>
        <end position="3877"/>
    </location>
</feature>
<evidence type="ECO:0008006" key="4">
    <source>
        <dbReference type="Google" id="ProtNLM"/>
    </source>
</evidence>
<feature type="compositionally biased region" description="Low complexity" evidence="1">
    <location>
        <begin position="5284"/>
        <end position="5296"/>
    </location>
</feature>
<feature type="region of interest" description="Disordered" evidence="1">
    <location>
        <begin position="1673"/>
        <end position="1840"/>
    </location>
</feature>
<feature type="compositionally biased region" description="Polar residues" evidence="1">
    <location>
        <begin position="5786"/>
        <end position="5799"/>
    </location>
</feature>
<feature type="compositionally biased region" description="Low complexity" evidence="1">
    <location>
        <begin position="3474"/>
        <end position="3489"/>
    </location>
</feature>
<feature type="compositionally biased region" description="Polar residues" evidence="1">
    <location>
        <begin position="5441"/>
        <end position="5451"/>
    </location>
</feature>
<feature type="compositionally biased region" description="Polar residues" evidence="1">
    <location>
        <begin position="3691"/>
        <end position="3702"/>
    </location>
</feature>
<keyword evidence="3" id="KW-1185">Reference proteome</keyword>
<feature type="compositionally biased region" description="Basic residues" evidence="1">
    <location>
        <begin position="1277"/>
        <end position="1290"/>
    </location>
</feature>
<dbReference type="RefSeq" id="XP_038748456.1">
    <property type="nucleotide sequence ID" value="XM_038885947.1"/>
</dbReference>
<feature type="region of interest" description="Disordered" evidence="1">
    <location>
        <begin position="1208"/>
        <end position="1655"/>
    </location>
</feature>
<feature type="region of interest" description="Disordered" evidence="1">
    <location>
        <begin position="6393"/>
        <end position="6939"/>
    </location>
</feature>
<evidence type="ECO:0000313" key="3">
    <source>
        <dbReference type="Proteomes" id="UP000781932"/>
    </source>
</evidence>
<feature type="compositionally biased region" description="Low complexity" evidence="1">
    <location>
        <begin position="1052"/>
        <end position="1072"/>
    </location>
</feature>
<feature type="compositionally biased region" description="Basic and acidic residues" evidence="1">
    <location>
        <begin position="6098"/>
        <end position="6107"/>
    </location>
</feature>
<feature type="compositionally biased region" description="Polar residues" evidence="1">
    <location>
        <begin position="1400"/>
        <end position="1412"/>
    </location>
</feature>
<feature type="compositionally biased region" description="Polar residues" evidence="1">
    <location>
        <begin position="3781"/>
        <end position="3793"/>
    </location>
</feature>
<feature type="compositionally biased region" description="Low complexity" evidence="1">
    <location>
        <begin position="6776"/>
        <end position="6792"/>
    </location>
</feature>
<feature type="region of interest" description="Disordered" evidence="1">
    <location>
        <begin position="2822"/>
        <end position="3537"/>
    </location>
</feature>
<feature type="compositionally biased region" description="Basic and acidic residues" evidence="1">
    <location>
        <begin position="1313"/>
        <end position="1326"/>
    </location>
</feature>
<feature type="compositionally biased region" description="Basic and acidic residues" evidence="1">
    <location>
        <begin position="455"/>
        <end position="467"/>
    </location>
</feature>
<feature type="compositionally biased region" description="Low complexity" evidence="1">
    <location>
        <begin position="8"/>
        <end position="21"/>
    </location>
</feature>
<dbReference type="Proteomes" id="UP000781932">
    <property type="component" value="Unassembled WGS sequence"/>
</dbReference>
<feature type="compositionally biased region" description="Low complexity" evidence="1">
    <location>
        <begin position="2327"/>
        <end position="2342"/>
    </location>
</feature>
<feature type="compositionally biased region" description="Low complexity" evidence="1">
    <location>
        <begin position="3901"/>
        <end position="3910"/>
    </location>
</feature>
<feature type="compositionally biased region" description="Polar residues" evidence="1">
    <location>
        <begin position="2681"/>
        <end position="2699"/>
    </location>
</feature>
<feature type="compositionally biased region" description="Polar residues" evidence="1">
    <location>
        <begin position="4237"/>
        <end position="4253"/>
    </location>
</feature>
<feature type="compositionally biased region" description="Basic and acidic residues" evidence="1">
    <location>
        <begin position="4339"/>
        <end position="4350"/>
    </location>
</feature>
<comment type="caution">
    <text evidence="2">The sequence shown here is derived from an EMBL/GenBank/DDBJ whole genome shotgun (WGS) entry which is preliminary data.</text>
</comment>
<dbReference type="EMBL" id="JAATWM020000008">
    <property type="protein sequence ID" value="KAF9878995.1"/>
    <property type="molecule type" value="Genomic_DNA"/>
</dbReference>
<organism evidence="2 3">
    <name type="scientific">Colletotrichum karsti</name>
    <dbReference type="NCBI Taxonomy" id="1095194"/>
    <lineage>
        <taxon>Eukaryota</taxon>
        <taxon>Fungi</taxon>
        <taxon>Dikarya</taxon>
        <taxon>Ascomycota</taxon>
        <taxon>Pezizomycotina</taxon>
        <taxon>Sordariomycetes</taxon>
        <taxon>Hypocreomycetidae</taxon>
        <taxon>Glomerellales</taxon>
        <taxon>Glomerellaceae</taxon>
        <taxon>Colletotrichum</taxon>
        <taxon>Colletotrichum boninense species complex</taxon>
    </lineage>
</organism>
<feature type="region of interest" description="Disordered" evidence="1">
    <location>
        <begin position="3724"/>
        <end position="4294"/>
    </location>
</feature>
<feature type="compositionally biased region" description="Basic and acidic residues" evidence="1">
    <location>
        <begin position="4313"/>
        <end position="4332"/>
    </location>
</feature>
<feature type="compositionally biased region" description="Basic and acidic residues" evidence="1">
    <location>
        <begin position="2983"/>
        <end position="2992"/>
    </location>
</feature>
<feature type="compositionally biased region" description="Low complexity" evidence="1">
    <location>
        <begin position="3995"/>
        <end position="4008"/>
    </location>
</feature>
<feature type="compositionally biased region" description="Polar residues" evidence="1">
    <location>
        <begin position="1779"/>
        <end position="1790"/>
    </location>
</feature>
<feature type="compositionally biased region" description="Polar residues" evidence="1">
    <location>
        <begin position="5493"/>
        <end position="5512"/>
    </location>
</feature>
<feature type="compositionally biased region" description="Low complexity" evidence="1">
    <location>
        <begin position="157"/>
        <end position="169"/>
    </location>
</feature>
<feature type="region of interest" description="Disordered" evidence="1">
    <location>
        <begin position="5662"/>
        <end position="5733"/>
    </location>
</feature>
<feature type="region of interest" description="Disordered" evidence="1">
    <location>
        <begin position="3685"/>
        <end position="3705"/>
    </location>
</feature>
<feature type="compositionally biased region" description="Basic and acidic residues" evidence="1">
    <location>
        <begin position="958"/>
        <end position="983"/>
    </location>
</feature>
<dbReference type="OrthoDB" id="5365701at2759"/>
<feature type="compositionally biased region" description="Acidic residues" evidence="1">
    <location>
        <begin position="2611"/>
        <end position="2620"/>
    </location>
</feature>
<feature type="compositionally biased region" description="Basic and acidic residues" evidence="1">
    <location>
        <begin position="6026"/>
        <end position="6038"/>
    </location>
</feature>
<proteinExistence type="predicted"/>
<feature type="compositionally biased region" description="Polar residues" evidence="1">
    <location>
        <begin position="3939"/>
        <end position="3953"/>
    </location>
</feature>
<feature type="compositionally biased region" description="Polar residues" evidence="1">
    <location>
        <begin position="5375"/>
        <end position="5407"/>
    </location>
</feature>
<feature type="compositionally biased region" description="Polar residues" evidence="1">
    <location>
        <begin position="2994"/>
        <end position="3007"/>
    </location>
</feature>
<feature type="region of interest" description="Disordered" evidence="1">
    <location>
        <begin position="1"/>
        <end position="170"/>
    </location>
</feature>
<feature type="compositionally biased region" description="Pro residues" evidence="1">
    <location>
        <begin position="1868"/>
        <end position="1877"/>
    </location>
</feature>
<feature type="compositionally biased region" description="Polar residues" evidence="1">
    <location>
        <begin position="6586"/>
        <end position="6601"/>
    </location>
</feature>
<feature type="compositionally biased region" description="Basic and acidic residues" evidence="1">
    <location>
        <begin position="5540"/>
        <end position="5549"/>
    </location>
</feature>
<feature type="compositionally biased region" description="Basic and acidic residues" evidence="1">
    <location>
        <begin position="1249"/>
        <end position="1276"/>
    </location>
</feature>
<feature type="compositionally biased region" description="Polar residues" evidence="1">
    <location>
        <begin position="5914"/>
        <end position="5945"/>
    </location>
</feature>
<feature type="compositionally biased region" description="Basic residues" evidence="1">
    <location>
        <begin position="1440"/>
        <end position="1450"/>
    </location>
</feature>
<feature type="compositionally biased region" description="Basic residues" evidence="1">
    <location>
        <begin position="4924"/>
        <end position="4936"/>
    </location>
</feature>
<feature type="region of interest" description="Disordered" evidence="1">
    <location>
        <begin position="270"/>
        <end position="481"/>
    </location>
</feature>
<feature type="region of interest" description="Disordered" evidence="1">
    <location>
        <begin position="6287"/>
        <end position="6374"/>
    </location>
</feature>
<feature type="compositionally biased region" description="Basic residues" evidence="1">
    <location>
        <begin position="4706"/>
        <end position="4715"/>
    </location>
</feature>
<feature type="compositionally biased region" description="Polar residues" evidence="1">
    <location>
        <begin position="5120"/>
        <end position="5133"/>
    </location>
</feature>
<feature type="compositionally biased region" description="Polar residues" evidence="1">
    <location>
        <begin position="5057"/>
        <end position="5078"/>
    </location>
</feature>
<feature type="region of interest" description="Disordered" evidence="1">
    <location>
        <begin position="845"/>
        <end position="868"/>
    </location>
</feature>
<feature type="region of interest" description="Disordered" evidence="1">
    <location>
        <begin position="505"/>
        <end position="778"/>
    </location>
</feature>
<feature type="compositionally biased region" description="Basic and acidic residues" evidence="1">
    <location>
        <begin position="5961"/>
        <end position="5974"/>
    </location>
</feature>
<feature type="compositionally biased region" description="Basic and acidic residues" evidence="1">
    <location>
        <begin position="1534"/>
        <end position="1563"/>
    </location>
</feature>
<feature type="compositionally biased region" description="Polar residues" evidence="1">
    <location>
        <begin position="4179"/>
        <end position="4207"/>
    </location>
</feature>
<feature type="compositionally biased region" description="Basic residues" evidence="1">
    <location>
        <begin position="5989"/>
        <end position="5999"/>
    </location>
</feature>
<evidence type="ECO:0000256" key="1">
    <source>
        <dbReference type="SAM" id="MobiDB-lite"/>
    </source>
</evidence>
<feature type="compositionally biased region" description="Basic and acidic residues" evidence="1">
    <location>
        <begin position="1074"/>
        <end position="1090"/>
    </location>
</feature>